<dbReference type="Pfam" id="PF00535">
    <property type="entry name" value="Glycos_transf_2"/>
    <property type="match status" value="1"/>
</dbReference>
<dbReference type="InterPro" id="IPR001173">
    <property type="entry name" value="Glyco_trans_2-like"/>
</dbReference>
<sequence>MPAQPTFAISVPIGAYHPLLRDCLNSLAIQTPRPQVAVLDASGDPRVAEAVAEFPDLVVYHRAGPDGGQSDAIIEGWDNLSGDILGWLNADDALYPGALEEAAQAFINAPDTDLFYGHTIINNDDDVIVGYHWAVEPPSDMILAGDIISQPSCFFRRKKLDEIGGLDRDLHYTMDWDIWVRLWRAGADFAYTDNVLSRVLWSKDAKTGGFNRRRREELERIIGANASLIRRLKSRFGFTLHHALEYLAPDFIADFLRSAPGRTLRAINGVDRNGGLSGEAFLPLVHYAPQPMTALEVTLECESAVVLSAAGARSEVDTSGVHRLVFEKPVAAGETVALTLNAHGARARFLGAKWR</sequence>
<dbReference type="RefSeq" id="WP_379879425.1">
    <property type="nucleotide sequence ID" value="NZ_JBHPON010000001.1"/>
</dbReference>
<name>A0ABW1KVB7_9PROT</name>
<dbReference type="PANTHER" id="PTHR43685:SF2">
    <property type="entry name" value="GLYCOSYLTRANSFERASE 2-LIKE DOMAIN-CONTAINING PROTEIN"/>
    <property type="match status" value="1"/>
</dbReference>
<keyword evidence="3" id="KW-1185">Reference proteome</keyword>
<dbReference type="EMBL" id="JBHPON010000001">
    <property type="protein sequence ID" value="MFC6035250.1"/>
    <property type="molecule type" value="Genomic_DNA"/>
</dbReference>
<dbReference type="InterPro" id="IPR050834">
    <property type="entry name" value="Glycosyltransf_2"/>
</dbReference>
<dbReference type="PANTHER" id="PTHR43685">
    <property type="entry name" value="GLYCOSYLTRANSFERASE"/>
    <property type="match status" value="1"/>
</dbReference>
<evidence type="ECO:0000313" key="3">
    <source>
        <dbReference type="Proteomes" id="UP001596116"/>
    </source>
</evidence>
<organism evidence="2 3">
    <name type="scientific">Hyphococcus aureus</name>
    <dbReference type="NCBI Taxonomy" id="2666033"/>
    <lineage>
        <taxon>Bacteria</taxon>
        <taxon>Pseudomonadati</taxon>
        <taxon>Pseudomonadota</taxon>
        <taxon>Alphaproteobacteria</taxon>
        <taxon>Parvularculales</taxon>
        <taxon>Parvularculaceae</taxon>
        <taxon>Hyphococcus</taxon>
    </lineage>
</organism>
<evidence type="ECO:0000313" key="2">
    <source>
        <dbReference type="EMBL" id="MFC6035250.1"/>
    </source>
</evidence>
<evidence type="ECO:0000259" key="1">
    <source>
        <dbReference type="Pfam" id="PF00535"/>
    </source>
</evidence>
<dbReference type="Gene3D" id="3.90.550.10">
    <property type="entry name" value="Spore Coat Polysaccharide Biosynthesis Protein SpsA, Chain A"/>
    <property type="match status" value="1"/>
</dbReference>
<protein>
    <submittedName>
        <fullName evidence="2">Glycosyltransferase</fullName>
        <ecNumber evidence="2">2.4.-.-</ecNumber>
    </submittedName>
</protein>
<comment type="caution">
    <text evidence="2">The sequence shown here is derived from an EMBL/GenBank/DDBJ whole genome shotgun (WGS) entry which is preliminary data.</text>
</comment>
<keyword evidence="2" id="KW-0808">Transferase</keyword>
<reference evidence="2 3" key="1">
    <citation type="submission" date="2024-09" db="EMBL/GenBank/DDBJ databases">
        <authorList>
            <person name="Zhang Z.-H."/>
        </authorList>
    </citation>
    <scope>NUCLEOTIDE SEQUENCE [LARGE SCALE GENOMIC DNA]</scope>
    <source>
        <strain evidence="2 3">HHTR114</strain>
    </source>
</reference>
<proteinExistence type="predicted"/>
<dbReference type="Proteomes" id="UP001596116">
    <property type="component" value="Unassembled WGS sequence"/>
</dbReference>
<dbReference type="EC" id="2.4.-.-" evidence="2"/>
<accession>A0ABW1KVB7</accession>
<gene>
    <name evidence="2" type="ORF">ACFMB1_06820</name>
</gene>
<dbReference type="InterPro" id="IPR029044">
    <property type="entry name" value="Nucleotide-diphossugar_trans"/>
</dbReference>
<feature type="domain" description="Glycosyltransferase 2-like" evidence="1">
    <location>
        <begin position="18"/>
        <end position="133"/>
    </location>
</feature>
<dbReference type="GO" id="GO:0016757">
    <property type="term" value="F:glycosyltransferase activity"/>
    <property type="evidence" value="ECO:0007669"/>
    <property type="project" value="UniProtKB-KW"/>
</dbReference>
<keyword evidence="2" id="KW-0328">Glycosyltransferase</keyword>
<dbReference type="SUPFAM" id="SSF53448">
    <property type="entry name" value="Nucleotide-diphospho-sugar transferases"/>
    <property type="match status" value="1"/>
</dbReference>